<keyword evidence="4" id="KW-0436">Ligase</keyword>
<dbReference type="InterPro" id="IPR050237">
    <property type="entry name" value="ATP-dep_AMP-bd_enzyme"/>
</dbReference>
<dbReference type="InterPro" id="IPR000873">
    <property type="entry name" value="AMP-dep_synth/lig_dom"/>
</dbReference>
<dbReference type="Gene3D" id="3.30.300.30">
    <property type="match status" value="1"/>
</dbReference>
<dbReference type="GO" id="GO:0016878">
    <property type="term" value="F:acid-thiol ligase activity"/>
    <property type="evidence" value="ECO:0007669"/>
    <property type="project" value="UniProtKB-ARBA"/>
</dbReference>
<dbReference type="OrthoDB" id="9803968at2"/>
<name>A0A1H3W509_9RHOB</name>
<dbReference type="SUPFAM" id="SSF56801">
    <property type="entry name" value="Acetyl-CoA synthetase-like"/>
    <property type="match status" value="1"/>
</dbReference>
<dbReference type="PROSITE" id="PS00455">
    <property type="entry name" value="AMP_BINDING"/>
    <property type="match status" value="1"/>
</dbReference>
<dbReference type="CDD" id="cd04433">
    <property type="entry name" value="AFD_class_I"/>
    <property type="match status" value="1"/>
</dbReference>
<dbReference type="PANTHER" id="PTHR43767">
    <property type="entry name" value="LONG-CHAIN-FATTY-ACID--COA LIGASE"/>
    <property type="match status" value="1"/>
</dbReference>
<evidence type="ECO:0000259" key="2">
    <source>
        <dbReference type="Pfam" id="PF00501"/>
    </source>
</evidence>
<dbReference type="Pfam" id="PF13193">
    <property type="entry name" value="AMP-binding_C"/>
    <property type="match status" value="1"/>
</dbReference>
<feature type="region of interest" description="Disordered" evidence="1">
    <location>
        <begin position="327"/>
        <end position="347"/>
    </location>
</feature>
<dbReference type="EMBL" id="FNQM01000001">
    <property type="protein sequence ID" value="SDZ82195.1"/>
    <property type="molecule type" value="Genomic_DNA"/>
</dbReference>
<sequence>MTLRETQKLAQSLWDVGPPPPCPERFNLAAHALWAGQPDAAAALIVAGADGAARETWSYARLREAVARAAGGLRAAGLAPGDRVMLRLGSTSDFPVLYLAAIAAGGVAAPVSAMLTPREAGVLARDLDARLICLGEGLAVDAPEGATVLAGDVLARLRRGPEVGPADAAADDLAYIVYTSGSSGRPKGVAHAHRAAWARRMMWRDWYGLTADDVMLHAGAFNWTFTLGTGLLDPWGAGATAVVYDGPRDPGVWARIARAQGATLFAAAPGVVRQLLKYGADVGAAFATLRHGLVAGEKTPDALAEAWRAATGKPLFEALGMSELSTYASAGPGAPPRPGRIGPPQRGRRVAVLRPGTETPAPVGEPGELAVARDDPGLMLGYWRDPEATAAAMRGAWFVTGDRAAMDADGWLAHLGRADDLMNAGGFRVAPQEVEAAISACPGVAEVAAAEVTVAGGVTLIGACVVPTDAAAGLDAARLEAWCAERLAQYKRPRLYALVDALPRTAAGKVLRRAVAERLAGNGGASG</sequence>
<dbReference type="PANTHER" id="PTHR43767:SF1">
    <property type="entry name" value="NONRIBOSOMAL PEPTIDE SYNTHASE PES1 (EUROFUNG)-RELATED"/>
    <property type="match status" value="1"/>
</dbReference>
<evidence type="ECO:0000313" key="5">
    <source>
        <dbReference type="Proteomes" id="UP000198703"/>
    </source>
</evidence>
<dbReference type="Gene3D" id="3.40.50.12780">
    <property type="entry name" value="N-terminal domain of ligase-like"/>
    <property type="match status" value="1"/>
</dbReference>
<organism evidence="4 5">
    <name type="scientific">Rubrimonas cliftonensis</name>
    <dbReference type="NCBI Taxonomy" id="89524"/>
    <lineage>
        <taxon>Bacteria</taxon>
        <taxon>Pseudomonadati</taxon>
        <taxon>Pseudomonadota</taxon>
        <taxon>Alphaproteobacteria</taxon>
        <taxon>Rhodobacterales</taxon>
        <taxon>Paracoccaceae</taxon>
        <taxon>Rubrimonas</taxon>
    </lineage>
</organism>
<feature type="domain" description="AMP-binding enzyme C-terminal" evidence="3">
    <location>
        <begin position="433"/>
        <end position="509"/>
    </location>
</feature>
<dbReference type="RefSeq" id="WP_093248048.1">
    <property type="nucleotide sequence ID" value="NZ_FNQM01000001.1"/>
</dbReference>
<dbReference type="AlphaFoldDB" id="A0A1H3W509"/>
<dbReference type="InterPro" id="IPR020845">
    <property type="entry name" value="AMP-binding_CS"/>
</dbReference>
<evidence type="ECO:0000313" key="4">
    <source>
        <dbReference type="EMBL" id="SDZ82195.1"/>
    </source>
</evidence>
<protein>
    <submittedName>
        <fullName evidence="4">Acyl-coenzyme A synthetase/AMP-(Fatty) acid ligase</fullName>
    </submittedName>
</protein>
<dbReference type="InterPro" id="IPR042099">
    <property type="entry name" value="ANL_N_sf"/>
</dbReference>
<evidence type="ECO:0000259" key="3">
    <source>
        <dbReference type="Pfam" id="PF13193"/>
    </source>
</evidence>
<accession>A0A1H3W509</accession>
<reference evidence="4 5" key="1">
    <citation type="submission" date="2016-10" db="EMBL/GenBank/DDBJ databases">
        <authorList>
            <person name="de Groot N.N."/>
        </authorList>
    </citation>
    <scope>NUCLEOTIDE SEQUENCE [LARGE SCALE GENOMIC DNA]</scope>
    <source>
        <strain evidence="4 5">DSM 15345</strain>
    </source>
</reference>
<dbReference type="Pfam" id="PF00501">
    <property type="entry name" value="AMP-binding"/>
    <property type="match status" value="1"/>
</dbReference>
<dbReference type="STRING" id="89524.SAMN05444370_101523"/>
<dbReference type="InterPro" id="IPR025110">
    <property type="entry name" value="AMP-bd_C"/>
</dbReference>
<evidence type="ECO:0000256" key="1">
    <source>
        <dbReference type="SAM" id="MobiDB-lite"/>
    </source>
</evidence>
<dbReference type="InterPro" id="IPR045851">
    <property type="entry name" value="AMP-bd_C_sf"/>
</dbReference>
<feature type="domain" description="AMP-dependent synthetase/ligase" evidence="2">
    <location>
        <begin position="36"/>
        <end position="383"/>
    </location>
</feature>
<gene>
    <name evidence="4" type="ORF">SAMN05444370_101523</name>
</gene>
<dbReference type="Proteomes" id="UP000198703">
    <property type="component" value="Unassembled WGS sequence"/>
</dbReference>
<proteinExistence type="predicted"/>
<keyword evidence="5" id="KW-1185">Reference proteome</keyword>